<reference evidence="3 4" key="1">
    <citation type="journal article" date="2017" name="Int. J. Parasitol.">
        <title>The genome of the protozoan parasite Cystoisospora suis and a reverse vaccinology approach to identify vaccine candidates.</title>
        <authorList>
            <person name="Palmieri N."/>
            <person name="Shrestha A."/>
            <person name="Ruttkowski B."/>
            <person name="Beck T."/>
            <person name="Vogl C."/>
            <person name="Tomley F."/>
            <person name="Blake D.P."/>
            <person name="Joachim A."/>
        </authorList>
    </citation>
    <scope>NUCLEOTIDE SEQUENCE [LARGE SCALE GENOMIC DNA]</scope>
    <source>
        <strain evidence="3 4">Wien I</strain>
    </source>
</reference>
<feature type="region of interest" description="Disordered" evidence="1">
    <location>
        <begin position="274"/>
        <end position="305"/>
    </location>
</feature>
<evidence type="ECO:0000256" key="2">
    <source>
        <dbReference type="SAM" id="SignalP"/>
    </source>
</evidence>
<feature type="compositionally biased region" description="Pro residues" evidence="1">
    <location>
        <begin position="88"/>
        <end position="97"/>
    </location>
</feature>
<dbReference type="Proteomes" id="UP000221165">
    <property type="component" value="Unassembled WGS sequence"/>
</dbReference>
<dbReference type="AlphaFoldDB" id="A0A2C6KR69"/>
<dbReference type="GeneID" id="94430717"/>
<accession>A0A2C6KR69</accession>
<organism evidence="3 4">
    <name type="scientific">Cystoisospora suis</name>
    <dbReference type="NCBI Taxonomy" id="483139"/>
    <lineage>
        <taxon>Eukaryota</taxon>
        <taxon>Sar</taxon>
        <taxon>Alveolata</taxon>
        <taxon>Apicomplexa</taxon>
        <taxon>Conoidasida</taxon>
        <taxon>Coccidia</taxon>
        <taxon>Eucoccidiorida</taxon>
        <taxon>Eimeriorina</taxon>
        <taxon>Sarcocystidae</taxon>
        <taxon>Cystoisospora</taxon>
    </lineage>
</organism>
<feature type="region of interest" description="Disordered" evidence="1">
    <location>
        <begin position="323"/>
        <end position="345"/>
    </location>
</feature>
<comment type="caution">
    <text evidence="3">The sequence shown here is derived from an EMBL/GenBank/DDBJ whole genome shotgun (WGS) entry which is preliminary data.</text>
</comment>
<feature type="compositionally biased region" description="Polar residues" evidence="1">
    <location>
        <begin position="43"/>
        <end position="71"/>
    </location>
</feature>
<protein>
    <submittedName>
        <fullName evidence="3">Uncharacterized protein</fullName>
    </submittedName>
</protein>
<dbReference type="VEuPathDB" id="ToxoDB:CSUI_007360"/>
<evidence type="ECO:0000313" key="4">
    <source>
        <dbReference type="Proteomes" id="UP000221165"/>
    </source>
</evidence>
<dbReference type="OrthoDB" id="331886at2759"/>
<keyword evidence="2" id="KW-0732">Signal</keyword>
<feature type="region of interest" description="Disordered" evidence="1">
    <location>
        <begin position="31"/>
        <end position="245"/>
    </location>
</feature>
<keyword evidence="4" id="KW-1185">Reference proteome</keyword>
<feature type="compositionally biased region" description="Basic and acidic residues" evidence="1">
    <location>
        <begin position="230"/>
        <end position="244"/>
    </location>
</feature>
<evidence type="ECO:0000256" key="1">
    <source>
        <dbReference type="SAM" id="MobiDB-lite"/>
    </source>
</evidence>
<dbReference type="RefSeq" id="XP_067920518.1">
    <property type="nucleotide sequence ID" value="XM_068067506.1"/>
</dbReference>
<feature type="compositionally biased region" description="Polar residues" evidence="1">
    <location>
        <begin position="275"/>
        <end position="288"/>
    </location>
</feature>
<proteinExistence type="predicted"/>
<feature type="chain" id="PRO_5012790355" evidence="2">
    <location>
        <begin position="30"/>
        <end position="345"/>
    </location>
</feature>
<sequence length="345" mass="36247">MASMESSAGRMCSLFVFFFLVFLSHFSSGSVHAASPESPRPPSTQTQVPSASAGDSPSTTPLPKDSSSGEPSSVAPLVAPKPKRQRTPRPPPPPVPPEDSIVLNPSHFGIYIHPAGHPIQFAEESMDGPPAGNETQDSRPASLPSPDIAPPPPPTEPASPATALAPHILPRPAPAGIVSFPGDTSSEGKVEVNEQSLGGEASGEDSLLLSSQEKQLGTKDDETATGTVVERYDNSETKERNRDEIGDDILIDDPIYGDEKMYNAAGELIAIGDQPVSSESLQEGTSPSGDEEAGPMAPRPMHAPPLNALNGIVKIGFAHLNLSESPRDLRGSSRHSKTTIEIVEQ</sequence>
<feature type="compositionally biased region" description="Pro residues" evidence="1">
    <location>
        <begin position="147"/>
        <end position="157"/>
    </location>
</feature>
<feature type="signal peptide" evidence="2">
    <location>
        <begin position="1"/>
        <end position="29"/>
    </location>
</feature>
<dbReference type="EMBL" id="MIGC01003872">
    <property type="protein sequence ID" value="PHJ18813.1"/>
    <property type="molecule type" value="Genomic_DNA"/>
</dbReference>
<evidence type="ECO:0000313" key="3">
    <source>
        <dbReference type="EMBL" id="PHJ18813.1"/>
    </source>
</evidence>
<gene>
    <name evidence="3" type="ORF">CSUI_007360</name>
</gene>
<name>A0A2C6KR69_9APIC</name>